<gene>
    <name evidence="2" type="ORF">S40285_03569</name>
</gene>
<keyword evidence="3" id="KW-1185">Reference proteome</keyword>
<dbReference type="HOGENOM" id="CLU_411130_0_0_1"/>
<name>A0A084QBQ9_STAC4</name>
<dbReference type="Proteomes" id="UP000028524">
    <property type="component" value="Unassembled WGS sequence"/>
</dbReference>
<evidence type="ECO:0000313" key="2">
    <source>
        <dbReference type="EMBL" id="KFA61394.1"/>
    </source>
</evidence>
<feature type="compositionally biased region" description="Low complexity" evidence="1">
    <location>
        <begin position="614"/>
        <end position="636"/>
    </location>
</feature>
<protein>
    <submittedName>
        <fullName evidence="2">Uncharacterized protein</fullName>
    </submittedName>
</protein>
<feature type="region of interest" description="Disordered" evidence="1">
    <location>
        <begin position="1"/>
        <end position="24"/>
    </location>
</feature>
<dbReference type="AlphaFoldDB" id="A0A084QBQ9"/>
<feature type="region of interest" description="Disordered" evidence="1">
    <location>
        <begin position="529"/>
        <end position="596"/>
    </location>
</feature>
<organism evidence="2 3">
    <name type="scientific">Stachybotrys chlorohalonatus (strain IBT 40285)</name>
    <dbReference type="NCBI Taxonomy" id="1283841"/>
    <lineage>
        <taxon>Eukaryota</taxon>
        <taxon>Fungi</taxon>
        <taxon>Dikarya</taxon>
        <taxon>Ascomycota</taxon>
        <taxon>Pezizomycotina</taxon>
        <taxon>Sordariomycetes</taxon>
        <taxon>Hypocreomycetidae</taxon>
        <taxon>Hypocreales</taxon>
        <taxon>Stachybotryaceae</taxon>
        <taxon>Stachybotrys</taxon>
    </lineage>
</organism>
<accession>A0A084QBQ9</accession>
<feature type="compositionally biased region" description="Polar residues" evidence="1">
    <location>
        <begin position="555"/>
        <end position="568"/>
    </location>
</feature>
<evidence type="ECO:0000256" key="1">
    <source>
        <dbReference type="SAM" id="MobiDB-lite"/>
    </source>
</evidence>
<dbReference type="EMBL" id="KL660856">
    <property type="protein sequence ID" value="KFA61394.1"/>
    <property type="molecule type" value="Genomic_DNA"/>
</dbReference>
<proteinExistence type="predicted"/>
<evidence type="ECO:0000313" key="3">
    <source>
        <dbReference type="Proteomes" id="UP000028524"/>
    </source>
</evidence>
<dbReference type="InParanoid" id="A0A084QBQ9"/>
<feature type="region of interest" description="Disordered" evidence="1">
    <location>
        <begin position="613"/>
        <end position="668"/>
    </location>
</feature>
<feature type="region of interest" description="Disordered" evidence="1">
    <location>
        <begin position="141"/>
        <end position="178"/>
    </location>
</feature>
<feature type="compositionally biased region" description="Basic and acidic residues" evidence="1">
    <location>
        <begin position="646"/>
        <end position="655"/>
    </location>
</feature>
<dbReference type="OrthoDB" id="5426563at2759"/>
<reference evidence="2 3" key="1">
    <citation type="journal article" date="2014" name="BMC Genomics">
        <title>Comparative genome sequencing reveals chemotype-specific gene clusters in the toxigenic black mold Stachybotrys.</title>
        <authorList>
            <person name="Semeiks J."/>
            <person name="Borek D."/>
            <person name="Otwinowski Z."/>
            <person name="Grishin N.V."/>
        </authorList>
    </citation>
    <scope>NUCLEOTIDE SEQUENCE [LARGE SCALE GENOMIC DNA]</scope>
    <source>
        <strain evidence="2 3">IBT 40285</strain>
    </source>
</reference>
<sequence>MNWTEGALARHSRRGGWDEDATRQKRHFATARVRAGTPLRHGPQATANRAAAFVPNYIPLHQLSGKLPKSPSYDKPHISLQLCRQGNSVSPHLLAEGFDLEAKRRRLLEKSDWSGIGLQEPLVVDYAGLTWAEDRSLGNLPRPYGKNTTKKHFRSQSPRHHRIEKQKQKQGSTTHRRGNMWIEVGSQKYRWSEESNSVRSQLSTQAPPKLILHGDVENRSARQGNALTNRFVEICGGRVSPHIQDPKFVISASPTVLHQPQPSKGNIELSLLLKACSPDSDKIGSTLVERDASVACDADMAEEDVEWSRWLDNSSHDPMRADKTNYSLQPGKASLSCHQHLTVGRHQYQVASPGQQPTSPLIEHGTEDGVLGLMTLHWSAEDKTLQSGSVNPFALDSRAFVVNQPVLIHCNSELSTEMPKSAATNSRIKQHIPKLISNDIVITGKPQLPQVANVQDLIDSLQMEKSNKMACLNSAPSMTESSRQQDIQNEIWKRFILDDGESEINRQAHEEAQEQTKRELLLWSSPPKSYVAEPPSMDRSALLVTPDAPRPYHSDTPSPQTAVSQGSSARGPAPLGKGSSGSLIVHQGNPSPKPKQQEFKFYQPRLFVGRLADKAAAAAPTSSSTFSSAAKVASARRSSRGRKARRDTGRPDIRAMPDLLGDPIEETP</sequence>
<feature type="compositionally biased region" description="Basic residues" evidence="1">
    <location>
        <begin position="148"/>
        <end position="164"/>
    </location>
</feature>